<dbReference type="Pfam" id="PF00141">
    <property type="entry name" value="peroxidase"/>
    <property type="match status" value="1"/>
</dbReference>
<evidence type="ECO:0000256" key="5">
    <source>
        <dbReference type="ARBA" id="ARBA00022559"/>
    </source>
</evidence>
<evidence type="ECO:0000256" key="10">
    <source>
        <dbReference type="RuleBase" id="RU004241"/>
    </source>
</evidence>
<name>A0A5N6PS57_9ASTR</name>
<comment type="catalytic activity">
    <reaction evidence="1">
        <text>2 a phenolic donor + H2O2 = 2 a phenolic radical donor + 2 H2O</text>
        <dbReference type="Rhea" id="RHEA:56136"/>
        <dbReference type="ChEBI" id="CHEBI:15377"/>
        <dbReference type="ChEBI" id="CHEBI:16240"/>
        <dbReference type="ChEBI" id="CHEBI:139520"/>
        <dbReference type="ChEBI" id="CHEBI:139521"/>
        <dbReference type="EC" id="1.11.1.7"/>
    </reaction>
</comment>
<feature type="domain" description="Plant heme peroxidase family profile" evidence="11">
    <location>
        <begin position="47"/>
        <end position="140"/>
    </location>
</feature>
<dbReference type="PROSITE" id="PS50873">
    <property type="entry name" value="PEROXIDASE_4"/>
    <property type="match status" value="1"/>
</dbReference>
<dbReference type="GO" id="GO:0140825">
    <property type="term" value="F:lactoperoxidase activity"/>
    <property type="evidence" value="ECO:0007669"/>
    <property type="project" value="UniProtKB-EC"/>
</dbReference>
<reference evidence="12 13" key="1">
    <citation type="submission" date="2019-05" db="EMBL/GenBank/DDBJ databases">
        <title>Mikania micrantha, genome provides insights into the molecular mechanism of rapid growth.</title>
        <authorList>
            <person name="Liu B."/>
        </authorList>
    </citation>
    <scope>NUCLEOTIDE SEQUENCE [LARGE SCALE GENOMIC DNA]</scope>
    <source>
        <strain evidence="12">NLD-2019</strain>
        <tissue evidence="12">Leaf</tissue>
    </source>
</reference>
<dbReference type="GO" id="GO:0020037">
    <property type="term" value="F:heme binding"/>
    <property type="evidence" value="ECO:0007669"/>
    <property type="project" value="InterPro"/>
</dbReference>
<gene>
    <name evidence="12" type="ORF">E3N88_07660</name>
</gene>
<accession>A0A5N6PS57</accession>
<dbReference type="Proteomes" id="UP000326396">
    <property type="component" value="Linkage Group LG11"/>
</dbReference>
<dbReference type="EMBL" id="SZYD01000003">
    <property type="protein sequence ID" value="KAD6796764.1"/>
    <property type="molecule type" value="Genomic_DNA"/>
</dbReference>
<comment type="similarity">
    <text evidence="10">Belongs to the peroxidase family.</text>
</comment>
<dbReference type="Gene3D" id="1.10.520.10">
    <property type="match status" value="1"/>
</dbReference>
<dbReference type="EC" id="1.11.1.7" evidence="4"/>
<keyword evidence="7" id="KW-0479">Metal-binding</keyword>
<keyword evidence="5" id="KW-0575">Peroxidase</keyword>
<dbReference type="SUPFAM" id="SSF48113">
    <property type="entry name" value="Heme-dependent peroxidases"/>
    <property type="match status" value="1"/>
</dbReference>
<dbReference type="OrthoDB" id="1429956at2759"/>
<comment type="cofactor">
    <cofactor evidence="2">
        <name>Ca(2+)</name>
        <dbReference type="ChEBI" id="CHEBI:29108"/>
    </cofactor>
</comment>
<keyword evidence="6" id="KW-0349">Heme</keyword>
<comment type="caution">
    <text evidence="12">The sequence shown here is derived from an EMBL/GenBank/DDBJ whole genome shotgun (WGS) entry which is preliminary data.</text>
</comment>
<dbReference type="AlphaFoldDB" id="A0A5N6PS57"/>
<dbReference type="GO" id="GO:0046872">
    <property type="term" value="F:metal ion binding"/>
    <property type="evidence" value="ECO:0007669"/>
    <property type="project" value="UniProtKB-KW"/>
</dbReference>
<dbReference type="InterPro" id="IPR002016">
    <property type="entry name" value="Haem_peroxidase"/>
</dbReference>
<dbReference type="GO" id="GO:0006979">
    <property type="term" value="P:response to oxidative stress"/>
    <property type="evidence" value="ECO:0007669"/>
    <property type="project" value="InterPro"/>
</dbReference>
<evidence type="ECO:0000313" key="13">
    <source>
        <dbReference type="Proteomes" id="UP000326396"/>
    </source>
</evidence>
<evidence type="ECO:0000256" key="2">
    <source>
        <dbReference type="ARBA" id="ARBA00001913"/>
    </source>
</evidence>
<evidence type="ECO:0000259" key="11">
    <source>
        <dbReference type="PROSITE" id="PS50873"/>
    </source>
</evidence>
<evidence type="ECO:0000256" key="3">
    <source>
        <dbReference type="ARBA" id="ARBA00001970"/>
    </source>
</evidence>
<proteinExistence type="inferred from homology"/>
<sequence length="425" mass="48194">MEAGGNTLDQTVNDRLEEAVELRAWGSDLSSTSIHHLPIVYHYRLICVVELRSGKRLIDPTLILSLSSQKDALPNRNSSRGFELIESIKVKVEKTCPNIVSCIDMLTLALRSSILGKTFYSSILGGPCLAFHVWGKISSGITPMDCPSLYGISTDQYLFLEGNDDDESTFHGAHTRRGHAFQVQVLKPMNLREMFIMKTGSGCLNIFKHWDKCIARKFPDLLRRVWNEAKETARKQGLEVGNVMFVLIDFKPPWIRTNIWKQMIDIWNTPEWKTKSKRNSDIKSKSIGGKCTLVSQIYMTAKRKVAKILGRELQPHEMWKQSHCQKGSRPLDKDLSCSSSLVSDVDSEENIEEENLVWVDDRANETWDEYDGYLVEKYGDGRGKHPKFDKDLWSRAAGGKNKGKVYGLSSVNDSNTLGRKDLEVC</sequence>
<dbReference type="PRINTS" id="PR00461">
    <property type="entry name" value="PLPEROXIDASE"/>
</dbReference>
<organism evidence="12 13">
    <name type="scientific">Mikania micrantha</name>
    <name type="common">bitter vine</name>
    <dbReference type="NCBI Taxonomy" id="192012"/>
    <lineage>
        <taxon>Eukaryota</taxon>
        <taxon>Viridiplantae</taxon>
        <taxon>Streptophyta</taxon>
        <taxon>Embryophyta</taxon>
        <taxon>Tracheophyta</taxon>
        <taxon>Spermatophyta</taxon>
        <taxon>Magnoliopsida</taxon>
        <taxon>eudicotyledons</taxon>
        <taxon>Gunneridae</taxon>
        <taxon>Pentapetalae</taxon>
        <taxon>asterids</taxon>
        <taxon>campanulids</taxon>
        <taxon>Asterales</taxon>
        <taxon>Asteraceae</taxon>
        <taxon>Asteroideae</taxon>
        <taxon>Heliantheae alliance</taxon>
        <taxon>Eupatorieae</taxon>
        <taxon>Mikania</taxon>
    </lineage>
</organism>
<dbReference type="PANTHER" id="PTHR31388:SF180">
    <property type="entry name" value="PEROXIDASE"/>
    <property type="match status" value="1"/>
</dbReference>
<keyword evidence="13" id="KW-1185">Reference proteome</keyword>
<evidence type="ECO:0000256" key="9">
    <source>
        <dbReference type="ARBA" id="ARBA00023004"/>
    </source>
</evidence>
<dbReference type="InterPro" id="IPR010255">
    <property type="entry name" value="Haem_peroxidase_sf"/>
</dbReference>
<dbReference type="InterPro" id="IPR004252">
    <property type="entry name" value="Probable_transposase_24"/>
</dbReference>
<evidence type="ECO:0000256" key="7">
    <source>
        <dbReference type="ARBA" id="ARBA00022723"/>
    </source>
</evidence>
<evidence type="ECO:0000256" key="6">
    <source>
        <dbReference type="ARBA" id="ARBA00022617"/>
    </source>
</evidence>
<evidence type="ECO:0000256" key="8">
    <source>
        <dbReference type="ARBA" id="ARBA00023002"/>
    </source>
</evidence>
<dbReference type="InterPro" id="IPR000823">
    <property type="entry name" value="Peroxidase_pln"/>
</dbReference>
<evidence type="ECO:0000313" key="12">
    <source>
        <dbReference type="EMBL" id="KAD6796764.1"/>
    </source>
</evidence>
<keyword evidence="8" id="KW-0560">Oxidoreductase</keyword>
<evidence type="ECO:0000256" key="4">
    <source>
        <dbReference type="ARBA" id="ARBA00012313"/>
    </source>
</evidence>
<comment type="cofactor">
    <cofactor evidence="3">
        <name>heme b</name>
        <dbReference type="ChEBI" id="CHEBI:60344"/>
    </cofactor>
</comment>
<evidence type="ECO:0000256" key="1">
    <source>
        <dbReference type="ARBA" id="ARBA00000189"/>
    </source>
</evidence>
<dbReference type="Pfam" id="PF03004">
    <property type="entry name" value="Transposase_24"/>
    <property type="match status" value="1"/>
</dbReference>
<keyword evidence="9" id="KW-0408">Iron</keyword>
<protein>
    <recommendedName>
        <fullName evidence="4">peroxidase</fullName>
        <ecNumber evidence="4">1.11.1.7</ecNumber>
    </recommendedName>
</protein>
<dbReference type="PANTHER" id="PTHR31388">
    <property type="entry name" value="PEROXIDASE 72-RELATED"/>
    <property type="match status" value="1"/>
</dbReference>